<evidence type="ECO:0000259" key="8">
    <source>
        <dbReference type="Pfam" id="PF09335"/>
    </source>
</evidence>
<feature type="transmembrane region" description="Helical" evidence="7">
    <location>
        <begin position="51"/>
        <end position="72"/>
    </location>
</feature>
<evidence type="ECO:0000256" key="5">
    <source>
        <dbReference type="ARBA" id="ARBA00022989"/>
    </source>
</evidence>
<evidence type="ECO:0000256" key="1">
    <source>
        <dbReference type="ARBA" id="ARBA00004651"/>
    </source>
</evidence>
<keyword evidence="10" id="KW-1185">Reference proteome</keyword>
<name>A0A346A1K1_9HYPH</name>
<dbReference type="PANTHER" id="PTHR30353">
    <property type="entry name" value="INNER MEMBRANE PROTEIN DEDA-RELATED"/>
    <property type="match status" value="1"/>
</dbReference>
<dbReference type="RefSeq" id="WP_115693427.1">
    <property type="nucleotide sequence ID" value="NZ_CP031417.1"/>
</dbReference>
<dbReference type="InterPro" id="IPR032818">
    <property type="entry name" value="DedA-like"/>
</dbReference>
<comment type="similarity">
    <text evidence="2 7">Belongs to the DedA family.</text>
</comment>
<dbReference type="GO" id="GO:0005886">
    <property type="term" value="C:plasma membrane"/>
    <property type="evidence" value="ECO:0007669"/>
    <property type="project" value="UniProtKB-SubCell"/>
</dbReference>
<evidence type="ECO:0000256" key="7">
    <source>
        <dbReference type="RuleBase" id="RU367016"/>
    </source>
</evidence>
<evidence type="ECO:0000256" key="3">
    <source>
        <dbReference type="ARBA" id="ARBA00022475"/>
    </source>
</evidence>
<dbReference type="PANTHER" id="PTHR30353:SF15">
    <property type="entry name" value="INNER MEMBRANE PROTEIN YABI"/>
    <property type="match status" value="1"/>
</dbReference>
<keyword evidence="3 7" id="KW-1003">Cell membrane</keyword>
<dbReference type="EMBL" id="CP031417">
    <property type="protein sequence ID" value="AXK83048.1"/>
    <property type="molecule type" value="Genomic_DNA"/>
</dbReference>
<evidence type="ECO:0000313" key="10">
    <source>
        <dbReference type="Proteomes" id="UP000254889"/>
    </source>
</evidence>
<evidence type="ECO:0000256" key="6">
    <source>
        <dbReference type="ARBA" id="ARBA00023136"/>
    </source>
</evidence>
<evidence type="ECO:0000256" key="2">
    <source>
        <dbReference type="ARBA" id="ARBA00010792"/>
    </source>
</evidence>
<feature type="domain" description="VTT" evidence="8">
    <location>
        <begin position="37"/>
        <end position="152"/>
    </location>
</feature>
<keyword evidence="4 7" id="KW-0812">Transmembrane</keyword>
<dbReference type="Pfam" id="PF09335">
    <property type="entry name" value="VTT_dom"/>
    <property type="match status" value="1"/>
</dbReference>
<protein>
    <recommendedName>
        <fullName evidence="8">VTT domain-containing protein</fullName>
    </recommendedName>
</protein>
<sequence length="197" mass="21811">MLFPTDLSAFLDLIRQHGDVVYSLMFAYAASHSLLLALFGGYAAYSGALDFGTLVVACWAGSFFGDVVRFWIGRRYGKRLLASYPRLRQAAETVARLADRHYVWMILAHRYPHGIRGIAGFAYGMSQMRWLPFLALNLIAAGLWSVAIVSIGFASGQVSEKLMSDASSGVGLVLLILFLGLSWILSRKLERVIEAQR</sequence>
<keyword evidence="5 7" id="KW-1133">Transmembrane helix</keyword>
<dbReference type="AlphaFoldDB" id="A0A346A1K1"/>
<evidence type="ECO:0000256" key="4">
    <source>
        <dbReference type="ARBA" id="ARBA00022692"/>
    </source>
</evidence>
<accession>A0A346A1K1</accession>
<feature type="transmembrane region" description="Helical" evidence="7">
    <location>
        <begin position="20"/>
        <end position="45"/>
    </location>
</feature>
<gene>
    <name evidence="9" type="ORF">DW352_22535</name>
</gene>
<comment type="subcellular location">
    <subcellularLocation>
        <location evidence="1 7">Cell membrane</location>
        <topology evidence="1 7">Multi-pass membrane protein</topology>
    </subcellularLocation>
</comment>
<feature type="transmembrane region" description="Helical" evidence="7">
    <location>
        <begin position="133"/>
        <end position="154"/>
    </location>
</feature>
<dbReference type="KEGG" id="ptaw:DW352_22535"/>
<dbReference type="OrthoDB" id="948134at2"/>
<dbReference type="InterPro" id="IPR032816">
    <property type="entry name" value="VTT_dom"/>
</dbReference>
<evidence type="ECO:0000313" key="9">
    <source>
        <dbReference type="EMBL" id="AXK83048.1"/>
    </source>
</evidence>
<feature type="transmembrane region" description="Helical" evidence="7">
    <location>
        <begin position="166"/>
        <end position="185"/>
    </location>
</feature>
<keyword evidence="6 7" id="KW-0472">Membrane</keyword>
<organism evidence="9 10">
    <name type="scientific">Pseudolabrys taiwanensis</name>
    <dbReference type="NCBI Taxonomy" id="331696"/>
    <lineage>
        <taxon>Bacteria</taxon>
        <taxon>Pseudomonadati</taxon>
        <taxon>Pseudomonadota</taxon>
        <taxon>Alphaproteobacteria</taxon>
        <taxon>Hyphomicrobiales</taxon>
        <taxon>Xanthobacteraceae</taxon>
        <taxon>Pseudolabrys</taxon>
    </lineage>
</organism>
<proteinExistence type="inferred from homology"/>
<dbReference type="Proteomes" id="UP000254889">
    <property type="component" value="Chromosome"/>
</dbReference>
<reference evidence="9 10" key="1">
    <citation type="submission" date="2018-07" db="EMBL/GenBank/DDBJ databases">
        <authorList>
            <person name="Quirk P.G."/>
            <person name="Krulwich T.A."/>
        </authorList>
    </citation>
    <scope>NUCLEOTIDE SEQUENCE [LARGE SCALE GENOMIC DNA]</scope>
    <source>
        <strain evidence="9 10">CC-BB4</strain>
    </source>
</reference>